<protein>
    <submittedName>
        <fullName evidence="1">Uncharacterized protein</fullName>
    </submittedName>
</protein>
<dbReference type="EMBL" id="CADCWG010000019">
    <property type="protein sequence ID" value="CAA9536033.1"/>
    <property type="molecule type" value="Genomic_DNA"/>
</dbReference>
<accession>A0A6J4U1V5</accession>
<proteinExistence type="predicted"/>
<evidence type="ECO:0000313" key="1">
    <source>
        <dbReference type="EMBL" id="CAA9536033.1"/>
    </source>
</evidence>
<reference evidence="1" key="1">
    <citation type="submission" date="2020-02" db="EMBL/GenBank/DDBJ databases">
        <authorList>
            <person name="Meier V. D."/>
        </authorList>
    </citation>
    <scope>NUCLEOTIDE SEQUENCE</scope>
    <source>
        <strain evidence="1">AVDCRST_MAG49</strain>
    </source>
</reference>
<dbReference type="AlphaFoldDB" id="A0A6J4U1V5"/>
<organism evidence="1">
    <name type="scientific">uncultured Thermomicrobiales bacterium</name>
    <dbReference type="NCBI Taxonomy" id="1645740"/>
    <lineage>
        <taxon>Bacteria</taxon>
        <taxon>Pseudomonadati</taxon>
        <taxon>Thermomicrobiota</taxon>
        <taxon>Thermomicrobia</taxon>
        <taxon>Thermomicrobiales</taxon>
        <taxon>environmental samples</taxon>
    </lineage>
</organism>
<sequence length="32" mass="3275">MTGGTGSAIQSRRAANAAVQDFTPSLARIRVA</sequence>
<gene>
    <name evidence="1" type="ORF">AVDCRST_MAG49-226</name>
</gene>
<name>A0A6J4U1V5_9BACT</name>